<dbReference type="Proteomes" id="UP000280696">
    <property type="component" value="Unassembled WGS sequence"/>
</dbReference>
<gene>
    <name evidence="2" type="ORF">D7V94_00215</name>
</gene>
<dbReference type="Pfam" id="PF18810">
    <property type="entry name" value="PBECR2"/>
    <property type="match status" value="1"/>
</dbReference>
<sequence>MYLVGKINREIYKCITPDIVTDEVIITDNQIQHIKSRHPGDYEKFSKYFSEIISHPDYILEANKPDTAFILKTVENNGVNFRLILRIKTSKLVGMSN</sequence>
<dbReference type="OrthoDB" id="3197444at2"/>
<proteinExistence type="predicted"/>
<organism evidence="2 3">
    <name type="scientific">Parablautia intestinalis</name>
    <dbReference type="NCBI Taxonomy" id="2320100"/>
    <lineage>
        <taxon>Bacteria</taxon>
        <taxon>Bacillati</taxon>
        <taxon>Bacillota</taxon>
        <taxon>Clostridia</taxon>
        <taxon>Lachnospirales</taxon>
        <taxon>Lachnospiraceae</taxon>
        <taxon>Parablautia</taxon>
    </lineage>
</organism>
<keyword evidence="3" id="KW-1185">Reference proteome</keyword>
<feature type="domain" description="Phage-Barnase-EndoU-ColicinE5/D-RelE like nuclease 2" evidence="1">
    <location>
        <begin position="17"/>
        <end position="76"/>
    </location>
</feature>
<evidence type="ECO:0000313" key="3">
    <source>
        <dbReference type="Proteomes" id="UP000280696"/>
    </source>
</evidence>
<dbReference type="InterPro" id="IPR041110">
    <property type="entry name" value="PBECR2"/>
</dbReference>
<dbReference type="EMBL" id="RAYQ01000001">
    <property type="protein sequence ID" value="RKI94045.1"/>
    <property type="molecule type" value="Genomic_DNA"/>
</dbReference>
<protein>
    <recommendedName>
        <fullName evidence="1">Phage-Barnase-EndoU-ColicinE5/D-RelE like nuclease 2 domain-containing protein</fullName>
    </recommendedName>
</protein>
<reference evidence="2 3" key="1">
    <citation type="submission" date="2018-09" db="EMBL/GenBank/DDBJ databases">
        <title>Murine metabolic-syndrome-specific gut microbial biobank.</title>
        <authorList>
            <person name="Liu C."/>
        </authorList>
    </citation>
    <scope>NUCLEOTIDE SEQUENCE [LARGE SCALE GENOMIC DNA]</scope>
    <source>
        <strain evidence="2 3">0.1xD8-82</strain>
    </source>
</reference>
<evidence type="ECO:0000313" key="2">
    <source>
        <dbReference type="EMBL" id="RKI94045.1"/>
    </source>
</evidence>
<dbReference type="AlphaFoldDB" id="A0A3A9B5G9"/>
<dbReference type="RefSeq" id="WP_120465667.1">
    <property type="nucleotide sequence ID" value="NZ_RAYQ01000001.1"/>
</dbReference>
<name>A0A3A9B5G9_9FIRM</name>
<accession>A0A3A9B5G9</accession>
<comment type="caution">
    <text evidence="2">The sequence shown here is derived from an EMBL/GenBank/DDBJ whole genome shotgun (WGS) entry which is preliminary data.</text>
</comment>
<evidence type="ECO:0000259" key="1">
    <source>
        <dbReference type="Pfam" id="PF18810"/>
    </source>
</evidence>